<keyword evidence="2" id="KW-0378">Hydrolase</keyword>
<name>A0A0C2J094_THEKT</name>
<keyword evidence="2" id="KW-0347">Helicase</keyword>
<dbReference type="InterPro" id="IPR027417">
    <property type="entry name" value="P-loop_NTPase"/>
</dbReference>
<dbReference type="Pfam" id="PF00271">
    <property type="entry name" value="Helicase_C"/>
    <property type="match status" value="1"/>
</dbReference>
<dbReference type="SUPFAM" id="SSF52540">
    <property type="entry name" value="P-loop containing nucleoside triphosphate hydrolases"/>
    <property type="match status" value="1"/>
</dbReference>
<dbReference type="OrthoDB" id="10256233at2759"/>
<dbReference type="Gene3D" id="3.40.50.300">
    <property type="entry name" value="P-loop containing nucleotide triphosphate hydrolases"/>
    <property type="match status" value="1"/>
</dbReference>
<comment type="caution">
    <text evidence="2">The sequence shown here is derived from an EMBL/GenBank/DDBJ whole genome shotgun (WGS) entry which is preliminary data.</text>
</comment>
<dbReference type="Proteomes" id="UP000031668">
    <property type="component" value="Unassembled WGS sequence"/>
</dbReference>
<dbReference type="AlphaFoldDB" id="A0A0C2J094"/>
<sequence length="210" mass="24275">MNLLESGPKQVIFASATLPSLEVMNDMGNTIKVNTFLSKKIDVCKIDHHKLEASVQYRFHKVKQNNKTGLLIWYLNKYCHQGRKILIFVNTIPASIYLSRTLETANFKNVLLSSRVRSLKSSLKSFGKDVYIAVSTDMLSRGYDFDVDTVINFDYPLKTKIFLHRAGRTGRRFKTYQNVPVVLSFLSKNWELNRAREIEKNANNDRELFC</sequence>
<dbReference type="GO" id="GO:0004386">
    <property type="term" value="F:helicase activity"/>
    <property type="evidence" value="ECO:0007669"/>
    <property type="project" value="UniProtKB-KW"/>
</dbReference>
<reference evidence="2 3" key="1">
    <citation type="journal article" date="2014" name="Genome Biol. Evol.">
        <title>The genome of the myxosporean Thelohanellus kitauei shows adaptations to nutrient acquisition within its fish host.</title>
        <authorList>
            <person name="Yang Y."/>
            <person name="Xiong J."/>
            <person name="Zhou Z."/>
            <person name="Huo F."/>
            <person name="Miao W."/>
            <person name="Ran C."/>
            <person name="Liu Y."/>
            <person name="Zhang J."/>
            <person name="Feng J."/>
            <person name="Wang M."/>
            <person name="Wang M."/>
            <person name="Wang L."/>
            <person name="Yao B."/>
        </authorList>
    </citation>
    <scope>NUCLEOTIDE SEQUENCE [LARGE SCALE GENOMIC DNA]</scope>
    <source>
        <strain evidence="2">Wuqing</strain>
    </source>
</reference>
<gene>
    <name evidence="2" type="ORF">RF11_13848</name>
</gene>
<accession>A0A0C2J094</accession>
<keyword evidence="3" id="KW-1185">Reference proteome</keyword>
<proteinExistence type="predicted"/>
<evidence type="ECO:0000313" key="3">
    <source>
        <dbReference type="Proteomes" id="UP000031668"/>
    </source>
</evidence>
<feature type="domain" description="Helicase C-terminal" evidence="1">
    <location>
        <begin position="70"/>
        <end position="210"/>
    </location>
</feature>
<evidence type="ECO:0000259" key="1">
    <source>
        <dbReference type="PROSITE" id="PS51194"/>
    </source>
</evidence>
<dbReference type="PROSITE" id="PS51194">
    <property type="entry name" value="HELICASE_CTER"/>
    <property type="match status" value="1"/>
</dbReference>
<evidence type="ECO:0000313" key="2">
    <source>
        <dbReference type="EMBL" id="KII62477.1"/>
    </source>
</evidence>
<dbReference type="EMBL" id="JWZT01004976">
    <property type="protein sequence ID" value="KII62477.1"/>
    <property type="molecule type" value="Genomic_DNA"/>
</dbReference>
<organism evidence="2 3">
    <name type="scientific">Thelohanellus kitauei</name>
    <name type="common">Myxosporean</name>
    <dbReference type="NCBI Taxonomy" id="669202"/>
    <lineage>
        <taxon>Eukaryota</taxon>
        <taxon>Metazoa</taxon>
        <taxon>Cnidaria</taxon>
        <taxon>Myxozoa</taxon>
        <taxon>Myxosporea</taxon>
        <taxon>Bivalvulida</taxon>
        <taxon>Platysporina</taxon>
        <taxon>Myxobolidae</taxon>
        <taxon>Thelohanellus</taxon>
    </lineage>
</organism>
<keyword evidence="2" id="KW-0547">Nucleotide-binding</keyword>
<keyword evidence="2" id="KW-0067">ATP-binding</keyword>
<protein>
    <submittedName>
        <fullName evidence="2">DEAD-box ATP-dependent RNA helicase 10</fullName>
    </submittedName>
</protein>
<dbReference type="PANTHER" id="PTHR47958">
    <property type="entry name" value="ATP-DEPENDENT RNA HELICASE DBP3"/>
    <property type="match status" value="1"/>
</dbReference>
<dbReference type="InterPro" id="IPR001650">
    <property type="entry name" value="Helicase_C-like"/>
</dbReference>
<dbReference type="SMART" id="SM00490">
    <property type="entry name" value="HELICc"/>
    <property type="match status" value="1"/>
</dbReference>